<dbReference type="Gene3D" id="1.10.10.10">
    <property type="entry name" value="Winged helix-like DNA-binding domain superfamily/Winged helix DNA-binding domain"/>
    <property type="match status" value="1"/>
</dbReference>
<reference evidence="4" key="1">
    <citation type="journal article" date="2015" name="Microbiology">
        <title>Genome of Methanoregula boonei 6A8 reveals adaptations to oligotrophic peatland environments.</title>
        <authorList>
            <person name="Braeuer S."/>
            <person name="Cadillo-Quiroz H."/>
            <person name="Kyrpides N."/>
            <person name="Woyke T."/>
            <person name="Goodwin L."/>
            <person name="Detter C."/>
            <person name="Podell S."/>
            <person name="Yavitt J.B."/>
            <person name="Zinder S.H."/>
        </authorList>
    </citation>
    <scope>NUCLEOTIDE SEQUENCE [LARGE SCALE GENOMIC DNA]</scope>
    <source>
        <strain evidence="4">DSM 21154 / JCM 14090 / 6A8</strain>
    </source>
</reference>
<dbReference type="InterPro" id="IPR013656">
    <property type="entry name" value="PAS_4"/>
</dbReference>
<sequence length="690" mass="78610">MQEHQEEISRIREELEQHPEGLSITDIAGLLGLNRNSVARYMDLLQIQGLADGRKRGTSKVYYRSRRVPADSLREICFQPFVTFDQDGVATDYNPAFSRFAGLSREQILGRALDTFPFRIPEGGTLQQVFRTAFKGGEQQVQASLLIKGEEHSLRLILVPLVFATGKPGVAVIADTDRGEAAVGQNPQSPFPEFQKLLDHQVEYVVRYSPEGIILYVNEPYCRAMARSREDLIGRPFKHLVPGEDTERIAANRARLNPKYPAGMIEFRAIMANGEARWQRWWDHALFDDRGQLAGYFSCGLDITEEVMVRGKLKKTQDMLEETIIARTNELREINRQLYDEMTRRETMEQQLLMTQFAMDNAADMVFWINRNGVVDYANKAAVEGGGYSAVELAATGLGDLFPLPSAYSWNNVWDHLKREGTIQQQIEMIKKDGTRIPVEIVLRYLAYHKSEFVCCFVRDVSERKRMEHTLHLANRKLNVLASITRHDIQNKVTVLLGYLTRARKRETDPEIREYLDRQERAAKAIRDEISLTRDFKDLGTDSPEWLNIRDLVGAAAKRFGDSAPRFSLELPENLLVYADRQIERVFLRLFETALNSPSPPQSIRIFSRGDQDRIVICVEHEDAAIMAEATAKNPAAAEEDMGERSLAIIREILSLTDITLEKTGEPGKSVCYEIVIPAVSYRYSSRIED</sequence>
<dbReference type="SUPFAM" id="SSF55785">
    <property type="entry name" value="PYP-like sensor domain (PAS domain)"/>
    <property type="match status" value="3"/>
</dbReference>
<dbReference type="InterPro" id="IPR036388">
    <property type="entry name" value="WH-like_DNA-bd_sf"/>
</dbReference>
<organism evidence="3 4">
    <name type="scientific">Methanoregula boonei (strain DSM 21154 / JCM 14090 / 6A8)</name>
    <dbReference type="NCBI Taxonomy" id="456442"/>
    <lineage>
        <taxon>Archaea</taxon>
        <taxon>Methanobacteriati</taxon>
        <taxon>Methanobacteriota</taxon>
        <taxon>Stenosarchaea group</taxon>
        <taxon>Methanomicrobia</taxon>
        <taxon>Methanomicrobiales</taxon>
        <taxon>Methanoregulaceae</taxon>
        <taxon>Methanoregula</taxon>
    </lineage>
</organism>
<dbReference type="PROSITE" id="PS50112">
    <property type="entry name" value="PAS"/>
    <property type="match status" value="2"/>
</dbReference>
<accession>A7I7A8</accession>
<dbReference type="InterPro" id="IPR000700">
    <property type="entry name" value="PAS-assoc_C"/>
</dbReference>
<gene>
    <name evidence="3" type="ordered locus">Mboo_1101</name>
</gene>
<dbReference type="Pfam" id="PF13426">
    <property type="entry name" value="PAS_9"/>
    <property type="match status" value="1"/>
</dbReference>
<dbReference type="NCBIfam" id="TIGR00229">
    <property type="entry name" value="sensory_box"/>
    <property type="match status" value="3"/>
</dbReference>
<dbReference type="HOGENOM" id="CLU_000445_114_58_2"/>
<dbReference type="Pfam" id="PF08448">
    <property type="entry name" value="PAS_4"/>
    <property type="match status" value="2"/>
</dbReference>
<dbReference type="InterPro" id="IPR052155">
    <property type="entry name" value="Biofilm_reg_signaling"/>
</dbReference>
<feature type="domain" description="PAC" evidence="2">
    <location>
        <begin position="263"/>
        <end position="315"/>
    </location>
</feature>
<dbReference type="Proteomes" id="UP000002408">
    <property type="component" value="Chromosome"/>
</dbReference>
<keyword evidence="4" id="KW-1185">Reference proteome</keyword>
<feature type="domain" description="PAS" evidence="1">
    <location>
        <begin position="80"/>
        <end position="122"/>
    </location>
</feature>
<dbReference type="Gene3D" id="3.30.450.20">
    <property type="entry name" value="PAS domain"/>
    <property type="match status" value="3"/>
</dbReference>
<dbReference type="eggNOG" id="arCOG03932">
    <property type="taxonomic scope" value="Archaea"/>
</dbReference>
<dbReference type="PANTHER" id="PTHR44757:SF2">
    <property type="entry name" value="BIOFILM ARCHITECTURE MAINTENANCE PROTEIN MBAA"/>
    <property type="match status" value="1"/>
</dbReference>
<dbReference type="InterPro" id="IPR000014">
    <property type="entry name" value="PAS"/>
</dbReference>
<dbReference type="GeneID" id="5411261"/>
<name>A7I7A8_METB6</name>
<dbReference type="SMART" id="SM00091">
    <property type="entry name" value="PAS"/>
    <property type="match status" value="3"/>
</dbReference>
<proteinExistence type="predicted"/>
<dbReference type="AlphaFoldDB" id="A7I7A8"/>
<feature type="domain" description="PAS" evidence="1">
    <location>
        <begin position="190"/>
        <end position="249"/>
    </location>
</feature>
<dbReference type="SMART" id="SM00086">
    <property type="entry name" value="PAC"/>
    <property type="match status" value="2"/>
</dbReference>
<dbReference type="InterPro" id="IPR001610">
    <property type="entry name" value="PAC"/>
</dbReference>
<evidence type="ECO:0000313" key="3">
    <source>
        <dbReference type="EMBL" id="ABS55619.1"/>
    </source>
</evidence>
<dbReference type="eggNOG" id="arCOG06192">
    <property type="taxonomic scope" value="Archaea"/>
</dbReference>
<protein>
    <submittedName>
        <fullName evidence="3">Putative PAS/PAC sensor protein</fullName>
    </submittedName>
</protein>
<dbReference type="InterPro" id="IPR035965">
    <property type="entry name" value="PAS-like_dom_sf"/>
</dbReference>
<dbReference type="EMBL" id="CP000780">
    <property type="protein sequence ID" value="ABS55619.1"/>
    <property type="molecule type" value="Genomic_DNA"/>
</dbReference>
<dbReference type="KEGG" id="mbn:Mboo_1101"/>
<evidence type="ECO:0000313" key="4">
    <source>
        <dbReference type="Proteomes" id="UP000002408"/>
    </source>
</evidence>
<dbReference type="PROSITE" id="PS50113">
    <property type="entry name" value="PAC"/>
    <property type="match status" value="1"/>
</dbReference>
<evidence type="ECO:0000259" key="1">
    <source>
        <dbReference type="PROSITE" id="PS50112"/>
    </source>
</evidence>
<evidence type="ECO:0000259" key="2">
    <source>
        <dbReference type="PROSITE" id="PS50113"/>
    </source>
</evidence>
<dbReference type="PANTHER" id="PTHR44757">
    <property type="entry name" value="DIGUANYLATE CYCLASE DGCP"/>
    <property type="match status" value="1"/>
</dbReference>
<dbReference type="OrthoDB" id="116341at2157"/>
<dbReference type="RefSeq" id="WP_012106646.1">
    <property type="nucleotide sequence ID" value="NC_009712.1"/>
</dbReference>
<dbReference type="STRING" id="456442.Mboo_1101"/>
<dbReference type="CDD" id="cd00130">
    <property type="entry name" value="PAS"/>
    <property type="match status" value="3"/>
</dbReference>